<accession>A0A3P7JB34</accession>
<protein>
    <submittedName>
        <fullName evidence="2">Uncharacterized protein</fullName>
    </submittedName>
</protein>
<dbReference type="Proteomes" id="UP000270094">
    <property type="component" value="Unassembled WGS sequence"/>
</dbReference>
<organism evidence="2 3">
    <name type="scientific">Strongylus vulgaris</name>
    <name type="common">Blood worm</name>
    <dbReference type="NCBI Taxonomy" id="40348"/>
    <lineage>
        <taxon>Eukaryota</taxon>
        <taxon>Metazoa</taxon>
        <taxon>Ecdysozoa</taxon>
        <taxon>Nematoda</taxon>
        <taxon>Chromadorea</taxon>
        <taxon>Rhabditida</taxon>
        <taxon>Rhabditina</taxon>
        <taxon>Rhabditomorpha</taxon>
        <taxon>Strongyloidea</taxon>
        <taxon>Strongylidae</taxon>
        <taxon>Strongylus</taxon>
    </lineage>
</organism>
<dbReference type="EMBL" id="UYYB01030209">
    <property type="protein sequence ID" value="VDM73367.1"/>
    <property type="molecule type" value="Genomic_DNA"/>
</dbReference>
<gene>
    <name evidence="2" type="ORF">SVUK_LOCUS8365</name>
</gene>
<evidence type="ECO:0000313" key="3">
    <source>
        <dbReference type="Proteomes" id="UP000270094"/>
    </source>
</evidence>
<evidence type="ECO:0000313" key="2">
    <source>
        <dbReference type="EMBL" id="VDM73367.1"/>
    </source>
</evidence>
<evidence type="ECO:0000256" key="1">
    <source>
        <dbReference type="SAM" id="MobiDB-lite"/>
    </source>
</evidence>
<feature type="region of interest" description="Disordered" evidence="1">
    <location>
        <begin position="32"/>
        <end position="65"/>
    </location>
</feature>
<sequence length="82" mass="8962">MNALQEGIATKWFANEAEPAMARCDRVKRRRRDQLTNCSEQGGSRGGNTRRDVRGAHPGVATRRGNGKFNVTVGVIYTGQGT</sequence>
<proteinExistence type="predicted"/>
<keyword evidence="3" id="KW-1185">Reference proteome</keyword>
<dbReference type="AlphaFoldDB" id="A0A3P7JB34"/>
<reference evidence="2 3" key="1">
    <citation type="submission" date="2018-11" db="EMBL/GenBank/DDBJ databases">
        <authorList>
            <consortium name="Pathogen Informatics"/>
        </authorList>
    </citation>
    <scope>NUCLEOTIDE SEQUENCE [LARGE SCALE GENOMIC DNA]</scope>
</reference>
<name>A0A3P7JB34_STRVU</name>